<gene>
    <name evidence="2" type="ORF">P154DRAFT_184699</name>
</gene>
<sequence>MLRGVEGVAGRDRKVEGLAVGGGRRSPRARGRWCLAAQERRGAGAQERRSAGAQARRREVQTGSDRSEITCAGPGAAGREGAKGGAVAVAVAGVHPGGAVGALLGASWLLDDADAVAGERGDDWQPDCDEMGPRYVLGCGAVRCRDVLRRLAWTNSSRAEREFPPRVESVWAHLERKHSKNALLP</sequence>
<reference evidence="2" key="1">
    <citation type="journal article" date="2020" name="Stud. Mycol.">
        <title>101 Dothideomycetes genomes: a test case for predicting lifestyles and emergence of pathogens.</title>
        <authorList>
            <person name="Haridas S."/>
            <person name="Albert R."/>
            <person name="Binder M."/>
            <person name="Bloem J."/>
            <person name="Labutti K."/>
            <person name="Salamov A."/>
            <person name="Andreopoulos B."/>
            <person name="Baker S."/>
            <person name="Barry K."/>
            <person name="Bills G."/>
            <person name="Bluhm B."/>
            <person name="Cannon C."/>
            <person name="Castanera R."/>
            <person name="Culley D."/>
            <person name="Daum C."/>
            <person name="Ezra D."/>
            <person name="Gonzalez J."/>
            <person name="Henrissat B."/>
            <person name="Kuo A."/>
            <person name="Liang C."/>
            <person name="Lipzen A."/>
            <person name="Lutzoni F."/>
            <person name="Magnuson J."/>
            <person name="Mondo S."/>
            <person name="Nolan M."/>
            <person name="Ohm R."/>
            <person name="Pangilinan J."/>
            <person name="Park H.-J."/>
            <person name="Ramirez L."/>
            <person name="Alfaro M."/>
            <person name="Sun H."/>
            <person name="Tritt A."/>
            <person name="Yoshinaga Y."/>
            <person name="Zwiers L.-H."/>
            <person name="Turgeon B."/>
            <person name="Goodwin S."/>
            <person name="Spatafora J."/>
            <person name="Crous P."/>
            <person name="Grigoriev I."/>
        </authorList>
    </citation>
    <scope>NUCLEOTIDE SEQUENCE</scope>
    <source>
        <strain evidence="2">CBS 123094</strain>
    </source>
</reference>
<organism evidence="2 3">
    <name type="scientific">Amniculicola lignicola CBS 123094</name>
    <dbReference type="NCBI Taxonomy" id="1392246"/>
    <lineage>
        <taxon>Eukaryota</taxon>
        <taxon>Fungi</taxon>
        <taxon>Dikarya</taxon>
        <taxon>Ascomycota</taxon>
        <taxon>Pezizomycotina</taxon>
        <taxon>Dothideomycetes</taxon>
        <taxon>Pleosporomycetidae</taxon>
        <taxon>Pleosporales</taxon>
        <taxon>Amniculicolaceae</taxon>
        <taxon>Amniculicola</taxon>
    </lineage>
</organism>
<evidence type="ECO:0000313" key="3">
    <source>
        <dbReference type="Proteomes" id="UP000799779"/>
    </source>
</evidence>
<feature type="region of interest" description="Disordered" evidence="1">
    <location>
        <begin position="16"/>
        <end position="79"/>
    </location>
</feature>
<keyword evidence="3" id="KW-1185">Reference proteome</keyword>
<dbReference type="AlphaFoldDB" id="A0A6A5X0N0"/>
<accession>A0A6A5X0N0</accession>
<evidence type="ECO:0000256" key="1">
    <source>
        <dbReference type="SAM" id="MobiDB-lite"/>
    </source>
</evidence>
<dbReference type="EMBL" id="ML977558">
    <property type="protein sequence ID" value="KAF2007148.1"/>
    <property type="molecule type" value="Genomic_DNA"/>
</dbReference>
<name>A0A6A5X0N0_9PLEO</name>
<feature type="compositionally biased region" description="Basic and acidic residues" evidence="1">
    <location>
        <begin position="38"/>
        <end position="68"/>
    </location>
</feature>
<protein>
    <submittedName>
        <fullName evidence="2">Uncharacterized protein</fullName>
    </submittedName>
</protein>
<evidence type="ECO:0000313" key="2">
    <source>
        <dbReference type="EMBL" id="KAF2007148.1"/>
    </source>
</evidence>
<dbReference type="Proteomes" id="UP000799779">
    <property type="component" value="Unassembled WGS sequence"/>
</dbReference>
<proteinExistence type="predicted"/>